<reference evidence="5 6" key="1">
    <citation type="submission" date="2024-04" db="EMBL/GenBank/DDBJ databases">
        <title>Tritrichomonas musculus Genome.</title>
        <authorList>
            <person name="Alves-Ferreira E."/>
            <person name="Grigg M."/>
            <person name="Lorenzi H."/>
            <person name="Galac M."/>
        </authorList>
    </citation>
    <scope>NUCLEOTIDE SEQUENCE [LARGE SCALE GENOMIC DNA]</scope>
    <source>
        <strain evidence="5 6">EAF2021</strain>
    </source>
</reference>
<feature type="domain" description="Bacterial bifunctional deaminase-reductase C-terminal" evidence="4">
    <location>
        <begin position="117"/>
        <end position="218"/>
    </location>
</feature>
<name>A0ABR2JG03_9EUKA</name>
<gene>
    <name evidence="5" type="ORF">M9Y10_006727</name>
</gene>
<dbReference type="Gene3D" id="3.40.430.10">
    <property type="entry name" value="Dihydrofolate Reductase, subunit A"/>
    <property type="match status" value="1"/>
</dbReference>
<organism evidence="5 6">
    <name type="scientific">Tritrichomonas musculus</name>
    <dbReference type="NCBI Taxonomy" id="1915356"/>
    <lineage>
        <taxon>Eukaryota</taxon>
        <taxon>Metamonada</taxon>
        <taxon>Parabasalia</taxon>
        <taxon>Tritrichomonadida</taxon>
        <taxon>Tritrichomonadidae</taxon>
        <taxon>Tritrichomonas</taxon>
    </lineage>
</organism>
<evidence type="ECO:0000256" key="1">
    <source>
        <dbReference type="ARBA" id="ARBA00005104"/>
    </source>
</evidence>
<dbReference type="Proteomes" id="UP001470230">
    <property type="component" value="Unassembled WGS sequence"/>
</dbReference>
<proteinExistence type="predicted"/>
<dbReference type="InterPro" id="IPR024072">
    <property type="entry name" value="DHFR-like_dom_sf"/>
</dbReference>
<protein>
    <recommendedName>
        <fullName evidence="4">Bacterial bifunctional deaminase-reductase C-terminal domain-containing protein</fullName>
    </recommendedName>
</protein>
<accession>A0ABR2JG03</accession>
<keyword evidence="3" id="KW-0560">Oxidoreductase</keyword>
<evidence type="ECO:0000313" key="5">
    <source>
        <dbReference type="EMBL" id="KAK8876513.1"/>
    </source>
</evidence>
<evidence type="ECO:0000256" key="3">
    <source>
        <dbReference type="ARBA" id="ARBA00023002"/>
    </source>
</evidence>
<evidence type="ECO:0000259" key="4">
    <source>
        <dbReference type="Pfam" id="PF01872"/>
    </source>
</evidence>
<dbReference type="Pfam" id="PF01872">
    <property type="entry name" value="RibD_C"/>
    <property type="match status" value="1"/>
</dbReference>
<comment type="pathway">
    <text evidence="1">Cofactor biosynthesis; riboflavin biosynthesis.</text>
</comment>
<keyword evidence="6" id="KW-1185">Reference proteome</keyword>
<dbReference type="PANTHER" id="PTHR38011">
    <property type="entry name" value="DIHYDROFOLATE REDUCTASE FAMILY PROTEIN (AFU_ORTHOLOGUE AFUA_8G06820)"/>
    <property type="match status" value="1"/>
</dbReference>
<dbReference type="InterPro" id="IPR002734">
    <property type="entry name" value="RibDG_C"/>
</dbReference>
<dbReference type="EMBL" id="JAPFFF010000012">
    <property type="protein sequence ID" value="KAK8876513.1"/>
    <property type="molecule type" value="Genomic_DNA"/>
</dbReference>
<sequence>MDRAKVIIHMYTSIDGKIDGDWMDLPGCKVSGDYYDNILFQMGNANANGSNTVVMYAAKGHPDLSKYKTDGIEYEDWVPNIKSETWDVSFDRKGRAGWEKNYFEYGGKKSRAIEVITKLASKEYMAFLRSMEIPYIVCGDDEINFEESLIKIKKYFGIDTMVLGGGALINGAFLKAGLVDEISIVIGPYVSGDTGIKDTFDTNHALVNQLFKVKQVKQLDDGGIHLIYEKS</sequence>
<dbReference type="SUPFAM" id="SSF53597">
    <property type="entry name" value="Dihydrofolate reductase-like"/>
    <property type="match status" value="1"/>
</dbReference>
<evidence type="ECO:0000256" key="2">
    <source>
        <dbReference type="ARBA" id="ARBA00022857"/>
    </source>
</evidence>
<dbReference type="PANTHER" id="PTHR38011:SF7">
    <property type="entry name" value="2,5-DIAMINO-6-RIBOSYLAMINO-4(3H)-PYRIMIDINONE 5'-PHOSPHATE REDUCTASE"/>
    <property type="match status" value="1"/>
</dbReference>
<keyword evidence="2" id="KW-0521">NADP</keyword>
<dbReference type="InterPro" id="IPR050765">
    <property type="entry name" value="Riboflavin_Biosynth_HTPR"/>
</dbReference>
<evidence type="ECO:0000313" key="6">
    <source>
        <dbReference type="Proteomes" id="UP001470230"/>
    </source>
</evidence>
<comment type="caution">
    <text evidence="5">The sequence shown here is derived from an EMBL/GenBank/DDBJ whole genome shotgun (WGS) entry which is preliminary data.</text>
</comment>